<dbReference type="RefSeq" id="WP_277271895.1">
    <property type="nucleotide sequence ID" value="NZ_DYXE01000050.1"/>
</dbReference>
<dbReference type="Pfam" id="PF04892">
    <property type="entry name" value="VanZ"/>
    <property type="match status" value="1"/>
</dbReference>
<protein>
    <submittedName>
        <fullName evidence="3">VanZ family protein</fullName>
    </submittedName>
</protein>
<reference evidence="3" key="2">
    <citation type="submission" date="2021-09" db="EMBL/GenBank/DDBJ databases">
        <authorList>
            <person name="Gilroy R."/>
        </authorList>
    </citation>
    <scope>NUCLEOTIDE SEQUENCE</scope>
    <source>
        <strain evidence="3">USAMLcec4-12693</strain>
    </source>
</reference>
<dbReference type="EMBL" id="DYXE01000050">
    <property type="protein sequence ID" value="HJH49692.1"/>
    <property type="molecule type" value="Genomic_DNA"/>
</dbReference>
<evidence type="ECO:0000313" key="4">
    <source>
        <dbReference type="Proteomes" id="UP000813420"/>
    </source>
</evidence>
<sequence length="163" mass="17931">MKKQTVLLVFTLLWMAVIFGFSAKPAEESADMSLSVGRWIGQAFVPAYDGWDEGKQEAFAEKIDHPVRKCAHASEYAVLGMLLAPLFLTWGTDKNQNPAQGKRILAAAWTGILYAASDEFHQLFVPGRSGQITDVLIDSGGLLAGILLVVLIKSFYIKQSRRS</sequence>
<keyword evidence="1" id="KW-0812">Transmembrane</keyword>
<evidence type="ECO:0000313" key="3">
    <source>
        <dbReference type="EMBL" id="HJH49692.1"/>
    </source>
</evidence>
<accession>A0A9D2VXT3</accession>
<dbReference type="InterPro" id="IPR016747">
    <property type="entry name" value="Phosphotransbutyrylase"/>
</dbReference>
<keyword evidence="1" id="KW-1133">Transmembrane helix</keyword>
<feature type="domain" description="VanZ-like" evidence="2">
    <location>
        <begin position="8"/>
        <end position="152"/>
    </location>
</feature>
<evidence type="ECO:0000259" key="2">
    <source>
        <dbReference type="Pfam" id="PF04892"/>
    </source>
</evidence>
<dbReference type="PIRSF" id="PIRSF019083">
    <property type="entry name" value="UCP019083_VanZ"/>
    <property type="match status" value="1"/>
</dbReference>
<proteinExistence type="predicted"/>
<reference evidence="3" key="1">
    <citation type="journal article" date="2021" name="PeerJ">
        <title>Extensive microbial diversity within the chicken gut microbiome revealed by metagenomics and culture.</title>
        <authorList>
            <person name="Gilroy R."/>
            <person name="Ravi A."/>
            <person name="Getino M."/>
            <person name="Pursley I."/>
            <person name="Horton D.L."/>
            <person name="Alikhan N.F."/>
            <person name="Baker D."/>
            <person name="Gharbi K."/>
            <person name="Hall N."/>
            <person name="Watson M."/>
            <person name="Adriaenssens E.M."/>
            <person name="Foster-Nyarko E."/>
            <person name="Jarju S."/>
            <person name="Secka A."/>
            <person name="Antonio M."/>
            <person name="Oren A."/>
            <person name="Chaudhuri R.R."/>
            <person name="La Ragione R."/>
            <person name="Hildebrand F."/>
            <person name="Pallen M.J."/>
        </authorList>
    </citation>
    <scope>NUCLEOTIDE SEQUENCE</scope>
    <source>
        <strain evidence="3">USAMLcec4-12693</strain>
    </source>
</reference>
<gene>
    <name evidence="3" type="ORF">K8V39_05445</name>
</gene>
<dbReference type="NCBIfam" id="NF037970">
    <property type="entry name" value="vanZ_1"/>
    <property type="match status" value="1"/>
</dbReference>
<keyword evidence="1" id="KW-0472">Membrane</keyword>
<comment type="caution">
    <text evidence="3">The sequence shown here is derived from an EMBL/GenBank/DDBJ whole genome shotgun (WGS) entry which is preliminary data.</text>
</comment>
<dbReference type="Proteomes" id="UP000813420">
    <property type="component" value="Unassembled WGS sequence"/>
</dbReference>
<dbReference type="InterPro" id="IPR006976">
    <property type="entry name" value="VanZ-like"/>
</dbReference>
<name>A0A9D2VXT3_9FIRM</name>
<feature type="transmembrane region" description="Helical" evidence="1">
    <location>
        <begin position="136"/>
        <end position="156"/>
    </location>
</feature>
<dbReference type="AlphaFoldDB" id="A0A9D2VXT3"/>
<evidence type="ECO:0000256" key="1">
    <source>
        <dbReference type="SAM" id="Phobius"/>
    </source>
</evidence>
<organism evidence="3 4">
    <name type="scientific">Merdimonas faecis</name>
    <dbReference type="NCBI Taxonomy" id="1653435"/>
    <lineage>
        <taxon>Bacteria</taxon>
        <taxon>Bacillati</taxon>
        <taxon>Bacillota</taxon>
        <taxon>Clostridia</taxon>
        <taxon>Lachnospirales</taxon>
        <taxon>Lachnospiraceae</taxon>
        <taxon>Merdimonas</taxon>
    </lineage>
</organism>